<name>A0A432D0B2_9VIBR</name>
<protein>
    <submittedName>
        <fullName evidence="2">Uncharacterized protein</fullName>
    </submittedName>
</protein>
<feature type="transmembrane region" description="Helical" evidence="1">
    <location>
        <begin position="306"/>
        <end position="325"/>
    </location>
</feature>
<dbReference type="EMBL" id="RXZH01000001">
    <property type="protein sequence ID" value="RTZ17351.1"/>
    <property type="molecule type" value="Genomic_DNA"/>
</dbReference>
<dbReference type="Proteomes" id="UP000268973">
    <property type="component" value="Unassembled WGS sequence"/>
</dbReference>
<accession>A0A432D0B2</accession>
<sequence length="420" mass="48695">MCSPEKLEQLVYLLQNENTVVTDDGFFELFIDVTAEVKSLLTCLDDESVPFDVNGSYFKADQLLEGQTCKVELDPSQLMRAGYEIYLKWEDFFSYPKNLTQAPVCFYVHSSKSVYLGDSENISEPTLKCYLDVLKLINCLKKASDHSEDSSSDKKTFIFLHKARMNIECDYSLKDIEHGIDGITQVDTWFGQKTHKDQRKAIFKAALYDQLKSVDSNKRFQHLIANFGDISAKLVEDYNLYVSEFSFDDVRLEYQEKKREFIVKINDTFNDIQTKALGIPVSIGLVAFRLSSQNIDANAKNLAADFLLYAAAMIYGLMMFLLVCNQLHTLKSLKKEYRDQEARLKRKYPKQHGAIRGEFKELDRRHRFQKFQLCFFLFLVGVLVYLVDHYIHFDLWNYLVDTFPAFKTIAEFLELSVSHG</sequence>
<evidence type="ECO:0000256" key="1">
    <source>
        <dbReference type="SAM" id="Phobius"/>
    </source>
</evidence>
<dbReference type="RefSeq" id="WP_126572107.1">
    <property type="nucleotide sequence ID" value="NZ_RXZH01000001.1"/>
</dbReference>
<keyword evidence="1" id="KW-0812">Transmembrane</keyword>
<comment type="caution">
    <text evidence="2">The sequence shown here is derived from an EMBL/GenBank/DDBJ whole genome shotgun (WGS) entry which is preliminary data.</text>
</comment>
<reference evidence="2 3" key="1">
    <citation type="submission" date="2018-12" db="EMBL/GenBank/DDBJ databases">
        <title>Vibrio sp. isolated from China Sea.</title>
        <authorList>
            <person name="Li Y."/>
        </authorList>
    </citation>
    <scope>NUCLEOTIDE SEQUENCE [LARGE SCALE GENOMIC DNA]</scope>
    <source>
        <strain evidence="2 3">BEI207</strain>
    </source>
</reference>
<keyword evidence="1" id="KW-0472">Membrane</keyword>
<feature type="transmembrane region" description="Helical" evidence="1">
    <location>
        <begin position="373"/>
        <end position="391"/>
    </location>
</feature>
<gene>
    <name evidence="2" type="ORF">EJ063_00800</name>
</gene>
<organism evidence="2 3">
    <name type="scientific">Vibrio aquaticus</name>
    <dbReference type="NCBI Taxonomy" id="2496559"/>
    <lineage>
        <taxon>Bacteria</taxon>
        <taxon>Pseudomonadati</taxon>
        <taxon>Pseudomonadota</taxon>
        <taxon>Gammaproteobacteria</taxon>
        <taxon>Vibrionales</taxon>
        <taxon>Vibrionaceae</taxon>
        <taxon>Vibrio</taxon>
    </lineage>
</organism>
<proteinExistence type="predicted"/>
<evidence type="ECO:0000313" key="2">
    <source>
        <dbReference type="EMBL" id="RTZ17351.1"/>
    </source>
</evidence>
<keyword evidence="3" id="KW-1185">Reference proteome</keyword>
<keyword evidence="1" id="KW-1133">Transmembrane helix</keyword>
<dbReference type="OrthoDB" id="7069241at2"/>
<evidence type="ECO:0000313" key="3">
    <source>
        <dbReference type="Proteomes" id="UP000268973"/>
    </source>
</evidence>
<dbReference type="AlphaFoldDB" id="A0A432D0B2"/>